<dbReference type="AlphaFoldDB" id="A0A382B814"/>
<dbReference type="EMBL" id="UINC01028530">
    <property type="protein sequence ID" value="SVB09661.1"/>
    <property type="molecule type" value="Genomic_DNA"/>
</dbReference>
<gene>
    <name evidence="1" type="ORF">METZ01_LOCUS162515</name>
</gene>
<sequence>VLYVKNTRWKDVKHGMPYYFTIEEDIA</sequence>
<proteinExistence type="predicted"/>
<evidence type="ECO:0000313" key="1">
    <source>
        <dbReference type="EMBL" id="SVB09661.1"/>
    </source>
</evidence>
<reference evidence="1" key="1">
    <citation type="submission" date="2018-05" db="EMBL/GenBank/DDBJ databases">
        <authorList>
            <person name="Lanie J.A."/>
            <person name="Ng W.-L."/>
            <person name="Kazmierczak K.M."/>
            <person name="Andrzejewski T.M."/>
            <person name="Davidsen T.M."/>
            <person name="Wayne K.J."/>
            <person name="Tettelin H."/>
            <person name="Glass J.I."/>
            <person name="Rusch D."/>
            <person name="Podicherti R."/>
            <person name="Tsui H.-C.T."/>
            <person name="Winkler M.E."/>
        </authorList>
    </citation>
    <scope>NUCLEOTIDE SEQUENCE</scope>
</reference>
<organism evidence="1">
    <name type="scientific">marine metagenome</name>
    <dbReference type="NCBI Taxonomy" id="408172"/>
    <lineage>
        <taxon>unclassified sequences</taxon>
        <taxon>metagenomes</taxon>
        <taxon>ecological metagenomes</taxon>
    </lineage>
</organism>
<protein>
    <submittedName>
        <fullName evidence="1">Uncharacterized protein</fullName>
    </submittedName>
</protein>
<name>A0A382B814_9ZZZZ</name>
<feature type="non-terminal residue" evidence="1">
    <location>
        <position position="1"/>
    </location>
</feature>
<accession>A0A382B814</accession>